<dbReference type="NCBIfam" id="TIGR01640">
    <property type="entry name" value="F_box_assoc_1"/>
    <property type="match status" value="1"/>
</dbReference>
<dbReference type="EMBL" id="CACVBM020001262">
    <property type="protein sequence ID" value="CAA7042124.1"/>
    <property type="molecule type" value="Genomic_DNA"/>
</dbReference>
<dbReference type="AlphaFoldDB" id="A0A6D2JRW8"/>
<dbReference type="Proteomes" id="UP000467841">
    <property type="component" value="Unassembled WGS sequence"/>
</dbReference>
<keyword evidence="3" id="KW-1185">Reference proteome</keyword>
<evidence type="ECO:0000259" key="1">
    <source>
        <dbReference type="Pfam" id="PF07734"/>
    </source>
</evidence>
<dbReference type="Pfam" id="PF07734">
    <property type="entry name" value="FBA_1"/>
    <property type="match status" value="1"/>
</dbReference>
<gene>
    <name evidence="2" type="ORF">MERR_LOCUS29359</name>
</gene>
<comment type="caution">
    <text evidence="2">The sequence shown here is derived from an EMBL/GenBank/DDBJ whole genome shotgun (WGS) entry which is preliminary data.</text>
</comment>
<evidence type="ECO:0000313" key="2">
    <source>
        <dbReference type="EMBL" id="CAA7042124.1"/>
    </source>
</evidence>
<reference evidence="2" key="1">
    <citation type="submission" date="2020-01" db="EMBL/GenBank/DDBJ databases">
        <authorList>
            <person name="Mishra B."/>
        </authorList>
    </citation>
    <scope>NUCLEOTIDE SEQUENCE [LARGE SCALE GENOMIC DNA]</scope>
</reference>
<accession>A0A6D2JRW8</accession>
<proteinExistence type="predicted"/>
<feature type="domain" description="F-box associated beta-propeller type 1" evidence="1">
    <location>
        <begin position="17"/>
        <end position="223"/>
    </location>
</feature>
<name>A0A6D2JRW8_9BRAS</name>
<sequence length="267" mass="31215">MDINLAERARDEPYEPKDDPLWYEIYDLDSGEWTTLDVGNSHWYISYNSFGVSLKGNTYLRASPRNTSNDWLARHLICFDFTRKRFGPLLPLPFEALDYELVTLSCVREEKLAVFHQQDVRDLTVEVWITQTIEADKVSWIKFLTVDMKPYLLGFNPGFSFGSFFIEEEKKVAVFFDEDRHTKRYKVYVIGEAGCFRQVPLQEYTDRYSLVRACCYVPSLAEIKQPRGGQREQQSSLETVLATQKMSILTAYGAQRRIREREHLIST</sequence>
<evidence type="ECO:0000313" key="3">
    <source>
        <dbReference type="Proteomes" id="UP000467841"/>
    </source>
</evidence>
<dbReference type="InterPro" id="IPR017451">
    <property type="entry name" value="F-box-assoc_interact_dom"/>
</dbReference>
<protein>
    <recommendedName>
        <fullName evidence="1">F-box associated beta-propeller type 1 domain-containing protein</fullName>
    </recommendedName>
</protein>
<dbReference type="OrthoDB" id="1021305at2759"/>
<organism evidence="2 3">
    <name type="scientific">Microthlaspi erraticum</name>
    <dbReference type="NCBI Taxonomy" id="1685480"/>
    <lineage>
        <taxon>Eukaryota</taxon>
        <taxon>Viridiplantae</taxon>
        <taxon>Streptophyta</taxon>
        <taxon>Embryophyta</taxon>
        <taxon>Tracheophyta</taxon>
        <taxon>Spermatophyta</taxon>
        <taxon>Magnoliopsida</taxon>
        <taxon>eudicotyledons</taxon>
        <taxon>Gunneridae</taxon>
        <taxon>Pentapetalae</taxon>
        <taxon>rosids</taxon>
        <taxon>malvids</taxon>
        <taxon>Brassicales</taxon>
        <taxon>Brassicaceae</taxon>
        <taxon>Coluteocarpeae</taxon>
        <taxon>Microthlaspi</taxon>
    </lineage>
</organism>
<dbReference type="InterPro" id="IPR006527">
    <property type="entry name" value="F-box-assoc_dom_typ1"/>
</dbReference>